<dbReference type="HOGENOM" id="CLU_042576_0_1_1"/>
<gene>
    <name evidence="1" type="ORF">CRE_12063</name>
</gene>
<evidence type="ECO:0000313" key="1">
    <source>
        <dbReference type="EMBL" id="EFP06642.1"/>
    </source>
</evidence>
<dbReference type="eggNOG" id="ENOG502R8R9">
    <property type="taxonomic scope" value="Eukaryota"/>
</dbReference>
<sequence length="542" mass="62638">MITPFKPLFYETSKCVALYMDPNIRLQLYLRCPSFASAHKNEVTRVRDLKVRPEHFEINGTIYRLAVNTQYTDTPNPRSVVLDNAEGGIQDDVDIYGLPPRLTQDDAENVEVDNAETTRLRETIARMEQDRAKPGNRNNIERLNLKWEAYNMRINNTPPPYRHYLQLTISKGKLVKMERVVYDKKFGTAKEYIEKLVFGNKTIRVENLQIGGDEYLHDLDNRIGIQFGPPRQEPLFGYTPQTDSVKPLLSIRNLEVGVLKVTGILTNALASIRPVLSQVPLKELKAVCHQRTFPEDPIVNTAEFLHIADCTPLNVLSNRPNYRIHIRVAYEMYDNNVINFVNEWKSRKIRIGTYYSIGGHDRPVFNIIRMFKNTPGAKLGENKETRLTGYPECIIIPMGNDTELNVYCSEPNEEEKEYCSDQFIVKIKWQPRGYAKVVEIDIVWDREKRSVLRRHVIKADVKTVAKHYTLRGQPLMRKKGAVRCHSNRVVGLSRRYTPPFPVKLTQSTLRTRMAVYCHYTVLSLVIQVHCENKMAAKRICES</sequence>
<proteinExistence type="predicted"/>
<organism evidence="2">
    <name type="scientific">Caenorhabditis remanei</name>
    <name type="common">Caenorhabditis vulgaris</name>
    <dbReference type="NCBI Taxonomy" id="31234"/>
    <lineage>
        <taxon>Eukaryota</taxon>
        <taxon>Metazoa</taxon>
        <taxon>Ecdysozoa</taxon>
        <taxon>Nematoda</taxon>
        <taxon>Chromadorea</taxon>
        <taxon>Rhabditida</taxon>
        <taxon>Rhabditina</taxon>
        <taxon>Rhabditomorpha</taxon>
        <taxon>Rhabditoidea</taxon>
        <taxon>Rhabditidae</taxon>
        <taxon>Peloderinae</taxon>
        <taxon>Caenorhabditis</taxon>
    </lineage>
</organism>
<dbReference type="InParanoid" id="E3MPQ2"/>
<evidence type="ECO:0000313" key="2">
    <source>
        <dbReference type="Proteomes" id="UP000008281"/>
    </source>
</evidence>
<dbReference type="Pfam" id="PF12078">
    <property type="entry name" value="DUF3557"/>
    <property type="match status" value="1"/>
</dbReference>
<accession>E3MPQ2</accession>
<dbReference type="PANTHER" id="PTHR31379:SF1">
    <property type="entry name" value="F-BOX C PROTEIN-RELATED"/>
    <property type="match status" value="1"/>
</dbReference>
<dbReference type="Proteomes" id="UP000008281">
    <property type="component" value="Unassembled WGS sequence"/>
</dbReference>
<keyword evidence="2" id="KW-1185">Reference proteome</keyword>
<name>E3MPQ2_CAERE</name>
<dbReference type="InterPro" id="IPR021942">
    <property type="entry name" value="DUF3557"/>
</dbReference>
<dbReference type="EMBL" id="DS268464">
    <property type="protein sequence ID" value="EFP06642.1"/>
    <property type="molecule type" value="Genomic_DNA"/>
</dbReference>
<reference evidence="1" key="1">
    <citation type="submission" date="2007-07" db="EMBL/GenBank/DDBJ databases">
        <title>PCAP assembly of the Caenorhabditis remanei genome.</title>
        <authorList>
            <consortium name="The Caenorhabditis remanei Sequencing Consortium"/>
            <person name="Wilson R.K."/>
        </authorList>
    </citation>
    <scope>NUCLEOTIDE SEQUENCE [LARGE SCALE GENOMIC DNA]</scope>
    <source>
        <strain evidence="1">PB4641</strain>
    </source>
</reference>
<dbReference type="PANTHER" id="PTHR31379">
    <property type="entry name" value="F-BOX C PROTEIN-RELATED-RELATED"/>
    <property type="match status" value="1"/>
</dbReference>
<protein>
    <submittedName>
        <fullName evidence="1">Uncharacterized protein</fullName>
    </submittedName>
</protein>
<dbReference type="OrthoDB" id="5879331at2759"/>
<dbReference type="AlphaFoldDB" id="E3MPQ2"/>